<feature type="transmembrane region" description="Helical" evidence="7">
    <location>
        <begin position="123"/>
        <end position="140"/>
    </location>
</feature>
<dbReference type="OrthoDB" id="34284at2"/>
<dbReference type="PANTHER" id="PTHR32322:SF18">
    <property type="entry name" value="S-ADENOSYLMETHIONINE_S-ADENOSYLHOMOCYSTEINE TRANSPORTER"/>
    <property type="match status" value="1"/>
</dbReference>
<feature type="transmembrane region" description="Helical" evidence="7">
    <location>
        <begin position="267"/>
        <end position="285"/>
    </location>
</feature>
<evidence type="ECO:0000256" key="7">
    <source>
        <dbReference type="SAM" id="Phobius"/>
    </source>
</evidence>
<dbReference type="GO" id="GO:0005886">
    <property type="term" value="C:plasma membrane"/>
    <property type="evidence" value="ECO:0007669"/>
    <property type="project" value="UniProtKB-SubCell"/>
</dbReference>
<feature type="domain" description="EamA" evidence="8">
    <location>
        <begin position="147"/>
        <end position="284"/>
    </location>
</feature>
<dbReference type="InterPro" id="IPR037185">
    <property type="entry name" value="EmrE-like"/>
</dbReference>
<proteinExistence type="inferred from homology"/>
<reference evidence="9 10" key="1">
    <citation type="submission" date="2016-10" db="EMBL/GenBank/DDBJ databases">
        <authorList>
            <person name="de Groot N.N."/>
        </authorList>
    </citation>
    <scope>NUCLEOTIDE SEQUENCE [LARGE SCALE GENOMIC DNA]</scope>
    <source>
        <strain evidence="9 10">DSM 46701</strain>
    </source>
</reference>
<sequence>MKSWLGPVYLSAAAAIWGGMYVVSKMVFSYIPPWVLLELRFIIGLAVLAIWAWLNQAWQVNKRDLFLLAIIGFVGYTGSIGLQFVGTDLSGAAMGSLITAASPALISFFAWRLLKERLSVWKISALVLASIGVVVVIGWPDQSPSFMGNWILFGAAVTWALYTVLSRVQTQKYSSLTVTTWANVFGVLFTAPVAYWEYTKSAVQLPTDPWVWAGVLYIGIISTALAFYFWNKGFEYIDASTGSLFFFIQPLVGSILGYLLLDEVLDWNFLTGAILICIGIYLSTYKTSSAHPGNQDHHSNPA</sequence>
<feature type="transmembrane region" description="Helical" evidence="7">
    <location>
        <begin position="146"/>
        <end position="165"/>
    </location>
</feature>
<gene>
    <name evidence="9" type="ORF">SAMN05444955_108222</name>
</gene>
<comment type="subcellular location">
    <subcellularLocation>
        <location evidence="1">Cell membrane</location>
        <topology evidence="1">Multi-pass membrane protein</topology>
    </subcellularLocation>
</comment>
<organism evidence="9 10">
    <name type="scientific">Lihuaxuella thermophila</name>
    <dbReference type="NCBI Taxonomy" id="1173111"/>
    <lineage>
        <taxon>Bacteria</taxon>
        <taxon>Bacillati</taxon>
        <taxon>Bacillota</taxon>
        <taxon>Bacilli</taxon>
        <taxon>Bacillales</taxon>
        <taxon>Thermoactinomycetaceae</taxon>
        <taxon>Lihuaxuella</taxon>
    </lineage>
</organism>
<evidence type="ECO:0000313" key="10">
    <source>
        <dbReference type="Proteomes" id="UP000199695"/>
    </source>
</evidence>
<dbReference type="AlphaFoldDB" id="A0A1H8FJR4"/>
<feature type="domain" description="EamA" evidence="8">
    <location>
        <begin position="5"/>
        <end position="137"/>
    </location>
</feature>
<keyword evidence="3" id="KW-1003">Cell membrane</keyword>
<dbReference type="PANTHER" id="PTHR32322">
    <property type="entry name" value="INNER MEMBRANE TRANSPORTER"/>
    <property type="match status" value="1"/>
</dbReference>
<name>A0A1H8FJR4_9BACL</name>
<feature type="transmembrane region" description="Helical" evidence="7">
    <location>
        <begin position="66"/>
        <end position="86"/>
    </location>
</feature>
<keyword evidence="10" id="KW-1185">Reference proteome</keyword>
<feature type="transmembrane region" description="Helical" evidence="7">
    <location>
        <begin position="242"/>
        <end position="261"/>
    </location>
</feature>
<keyword evidence="6 7" id="KW-0472">Membrane</keyword>
<evidence type="ECO:0000256" key="4">
    <source>
        <dbReference type="ARBA" id="ARBA00022692"/>
    </source>
</evidence>
<feature type="transmembrane region" description="Helical" evidence="7">
    <location>
        <begin position="34"/>
        <end position="54"/>
    </location>
</feature>
<accession>A0A1H8FJR4</accession>
<evidence type="ECO:0000256" key="5">
    <source>
        <dbReference type="ARBA" id="ARBA00022989"/>
    </source>
</evidence>
<evidence type="ECO:0000256" key="2">
    <source>
        <dbReference type="ARBA" id="ARBA00007362"/>
    </source>
</evidence>
<evidence type="ECO:0000259" key="8">
    <source>
        <dbReference type="Pfam" id="PF00892"/>
    </source>
</evidence>
<dbReference type="RefSeq" id="WP_089968927.1">
    <property type="nucleotide sequence ID" value="NZ_FOCQ01000008.1"/>
</dbReference>
<dbReference type="InterPro" id="IPR050638">
    <property type="entry name" value="AA-Vitamin_Transporters"/>
</dbReference>
<dbReference type="STRING" id="1173111.SAMN05444955_108222"/>
<feature type="transmembrane region" description="Helical" evidence="7">
    <location>
        <begin position="7"/>
        <end position="28"/>
    </location>
</feature>
<feature type="transmembrane region" description="Helical" evidence="7">
    <location>
        <begin position="210"/>
        <end position="230"/>
    </location>
</feature>
<evidence type="ECO:0000313" key="9">
    <source>
        <dbReference type="EMBL" id="SEN31754.1"/>
    </source>
</evidence>
<dbReference type="Proteomes" id="UP000199695">
    <property type="component" value="Unassembled WGS sequence"/>
</dbReference>
<dbReference type="SUPFAM" id="SSF103481">
    <property type="entry name" value="Multidrug resistance efflux transporter EmrE"/>
    <property type="match status" value="2"/>
</dbReference>
<evidence type="ECO:0000256" key="3">
    <source>
        <dbReference type="ARBA" id="ARBA00022475"/>
    </source>
</evidence>
<evidence type="ECO:0000256" key="6">
    <source>
        <dbReference type="ARBA" id="ARBA00023136"/>
    </source>
</evidence>
<feature type="transmembrane region" description="Helical" evidence="7">
    <location>
        <begin position="177"/>
        <end position="198"/>
    </location>
</feature>
<dbReference type="EMBL" id="FOCQ01000008">
    <property type="protein sequence ID" value="SEN31754.1"/>
    <property type="molecule type" value="Genomic_DNA"/>
</dbReference>
<evidence type="ECO:0000256" key="1">
    <source>
        <dbReference type="ARBA" id="ARBA00004651"/>
    </source>
</evidence>
<dbReference type="InterPro" id="IPR000620">
    <property type="entry name" value="EamA_dom"/>
</dbReference>
<comment type="similarity">
    <text evidence="2">Belongs to the EamA transporter family.</text>
</comment>
<keyword evidence="4 7" id="KW-0812">Transmembrane</keyword>
<dbReference type="Pfam" id="PF00892">
    <property type="entry name" value="EamA"/>
    <property type="match status" value="2"/>
</dbReference>
<keyword evidence="5 7" id="KW-1133">Transmembrane helix</keyword>
<protein>
    <submittedName>
        <fullName evidence="9">Permease of the drug/metabolite transporter (DMT) superfamily</fullName>
    </submittedName>
</protein>
<feature type="transmembrane region" description="Helical" evidence="7">
    <location>
        <begin position="92"/>
        <end position="111"/>
    </location>
</feature>